<dbReference type="Proteomes" id="UP001066276">
    <property type="component" value="Chromosome 4_2"/>
</dbReference>
<dbReference type="AlphaFoldDB" id="A0AAV7SPP3"/>
<reference evidence="1" key="1">
    <citation type="journal article" date="2022" name="bioRxiv">
        <title>Sequencing and chromosome-scale assembly of the giantPleurodeles waltlgenome.</title>
        <authorList>
            <person name="Brown T."/>
            <person name="Elewa A."/>
            <person name="Iarovenko S."/>
            <person name="Subramanian E."/>
            <person name="Araus A.J."/>
            <person name="Petzold A."/>
            <person name="Susuki M."/>
            <person name="Suzuki K.-i.T."/>
            <person name="Hayashi T."/>
            <person name="Toyoda A."/>
            <person name="Oliveira C."/>
            <person name="Osipova E."/>
            <person name="Leigh N.D."/>
            <person name="Simon A."/>
            <person name="Yun M.H."/>
        </authorList>
    </citation>
    <scope>NUCLEOTIDE SEQUENCE</scope>
    <source>
        <strain evidence="1">20211129_DDA</strain>
        <tissue evidence="1">Liver</tissue>
    </source>
</reference>
<organism evidence="1 2">
    <name type="scientific">Pleurodeles waltl</name>
    <name type="common">Iberian ribbed newt</name>
    <dbReference type="NCBI Taxonomy" id="8319"/>
    <lineage>
        <taxon>Eukaryota</taxon>
        <taxon>Metazoa</taxon>
        <taxon>Chordata</taxon>
        <taxon>Craniata</taxon>
        <taxon>Vertebrata</taxon>
        <taxon>Euteleostomi</taxon>
        <taxon>Amphibia</taxon>
        <taxon>Batrachia</taxon>
        <taxon>Caudata</taxon>
        <taxon>Salamandroidea</taxon>
        <taxon>Salamandridae</taxon>
        <taxon>Pleurodelinae</taxon>
        <taxon>Pleurodeles</taxon>
    </lineage>
</organism>
<comment type="caution">
    <text evidence="1">The sequence shown here is derived from an EMBL/GenBank/DDBJ whole genome shotgun (WGS) entry which is preliminary data.</text>
</comment>
<evidence type="ECO:0000313" key="2">
    <source>
        <dbReference type="Proteomes" id="UP001066276"/>
    </source>
</evidence>
<accession>A0AAV7SPP3</accession>
<gene>
    <name evidence="1" type="ORF">NDU88_006457</name>
</gene>
<sequence>MLWRTLSSEKAVAACTTKLIGVRQDKPDLQGQAGVYEPRTQHEQEREHRWNSSTSTCLSVKLSSGDLPGQANNRRPYALLELLPGFPPYTPALRVRMQRKPRVMWPFVTNDVSQMRFALKSEENSTCAFFSGAAALQARHDGRCSSRITE</sequence>
<name>A0AAV7SPP3_PLEWA</name>
<dbReference type="EMBL" id="JANPWB010000008">
    <property type="protein sequence ID" value="KAJ1166047.1"/>
    <property type="molecule type" value="Genomic_DNA"/>
</dbReference>
<protein>
    <submittedName>
        <fullName evidence="1">Uncharacterized protein</fullName>
    </submittedName>
</protein>
<keyword evidence="2" id="KW-1185">Reference proteome</keyword>
<evidence type="ECO:0000313" key="1">
    <source>
        <dbReference type="EMBL" id="KAJ1166047.1"/>
    </source>
</evidence>
<proteinExistence type="predicted"/>